<evidence type="ECO:0000256" key="3">
    <source>
        <dbReference type="ARBA" id="ARBA00038493"/>
    </source>
</evidence>
<dbReference type="SUPFAM" id="SSF52317">
    <property type="entry name" value="Class I glutamine amidotransferase-like"/>
    <property type="match status" value="1"/>
</dbReference>
<gene>
    <name evidence="7" type="ORF">HU737_011655</name>
    <name evidence="6" type="ORF">HU737_12830</name>
</gene>
<dbReference type="EMBL" id="JABWRE010000008">
    <property type="protein sequence ID" value="MBC3441569.1"/>
    <property type="molecule type" value="Genomic_DNA"/>
</dbReference>
<evidence type="ECO:0000313" key="7">
    <source>
        <dbReference type="EMBL" id="MBV4536640.1"/>
    </source>
</evidence>
<sequence>MNKTSTLALAIAGALFAGGAAAAPKGEVLVLLSSENQLPLQHAKQYSTGYYLNEFGVPADQLLKAGYTLVLVTPKGNAPSVDVRSVDPQYFGGDAAEMQRIGKLVDSLPGIKDTLSVKEVLAGDLHRYAGLFIPGGHAPLIDLANNPDVGALLRHFHQAGKPTAAICHGPIALLSAQQDPASYQAALARGDKPAASNWIYQGYRMTIFSDPEEQVFEGSLKDQRLLFYPANAMAGAGGQMNYVNAWTPHVVVDRELITGQNPFSDKALAKALVESLEKRGGTD</sequence>
<proteinExistence type="inferred from homology"/>
<comment type="caution">
    <text evidence="6">The sequence shown here is derived from an EMBL/GenBank/DDBJ whole genome shotgun (WGS) entry which is preliminary data.</text>
</comment>
<dbReference type="GO" id="GO:0005737">
    <property type="term" value="C:cytoplasm"/>
    <property type="evidence" value="ECO:0007669"/>
    <property type="project" value="TreeGrafter"/>
</dbReference>
<keyword evidence="6" id="KW-0315">Glutamine amidotransferase</keyword>
<dbReference type="Gene3D" id="3.40.50.880">
    <property type="match status" value="1"/>
</dbReference>
<protein>
    <submittedName>
        <fullName evidence="6">Type 1 glutamine amidotransferase domain-containing protein</fullName>
    </submittedName>
</protein>
<feature type="domain" description="DJ-1/PfpI" evidence="5">
    <location>
        <begin position="54"/>
        <end position="177"/>
    </location>
</feature>
<evidence type="ECO:0000256" key="2">
    <source>
        <dbReference type="ARBA" id="ARBA00023239"/>
    </source>
</evidence>
<dbReference type="AlphaFoldDB" id="A0A923FZV9"/>
<keyword evidence="4" id="KW-0732">Signal</keyword>
<dbReference type="CDD" id="cd03141">
    <property type="entry name" value="GATase1_Hsp31_like"/>
    <property type="match status" value="1"/>
</dbReference>
<comment type="similarity">
    <text evidence="3">Belongs to the peptidase C56 family. HSP31-like subfamily.</text>
</comment>
<feature type="signal peptide" evidence="4">
    <location>
        <begin position="1"/>
        <end position="22"/>
    </location>
</feature>
<evidence type="ECO:0000256" key="4">
    <source>
        <dbReference type="SAM" id="SignalP"/>
    </source>
</evidence>
<reference evidence="7" key="3">
    <citation type="submission" date="2021-06" db="EMBL/GenBank/DDBJ databases">
        <title>Updating the genus Pseudomonas: Description of 43 new species and partition of the Pseudomonas putida group.</title>
        <authorList>
            <person name="Girard L."/>
            <person name="Lood C."/>
            <person name="Vandamme P."/>
            <person name="Rokni-Zadeh H."/>
            <person name="Van Noort V."/>
            <person name="Hofte M."/>
            <person name="Lavigne R."/>
            <person name="De Mot R."/>
        </authorList>
    </citation>
    <scope>NUCLEOTIDE SEQUENCE</scope>
    <source>
        <strain evidence="7">SWRI10</strain>
    </source>
</reference>
<dbReference type="InterPro" id="IPR002818">
    <property type="entry name" value="DJ-1/PfpI"/>
</dbReference>
<evidence type="ECO:0000313" key="6">
    <source>
        <dbReference type="EMBL" id="MBC3441569.1"/>
    </source>
</evidence>
<dbReference type="InterPro" id="IPR029062">
    <property type="entry name" value="Class_I_gatase-like"/>
</dbReference>
<dbReference type="InterPro" id="IPR050325">
    <property type="entry name" value="Prot/Nucl_acid_deglycase"/>
</dbReference>
<accession>A0A923FZV9</accession>
<evidence type="ECO:0000256" key="1">
    <source>
        <dbReference type="ARBA" id="ARBA00023016"/>
    </source>
</evidence>
<evidence type="ECO:0000259" key="5">
    <source>
        <dbReference type="Pfam" id="PF01965"/>
    </source>
</evidence>
<keyword evidence="1" id="KW-0346">Stress response</keyword>
<dbReference type="PANTHER" id="PTHR48094:SF11">
    <property type="entry name" value="GLUTATHIONE-INDEPENDENT GLYOXALASE HSP31-RELATED"/>
    <property type="match status" value="1"/>
</dbReference>
<dbReference type="RefSeq" id="WP_186555136.1">
    <property type="nucleotide sequence ID" value="NZ_JABWRE020000001.1"/>
</dbReference>
<organism evidence="6">
    <name type="scientific">Pseudomonas urmiensis</name>
    <dbReference type="NCBI Taxonomy" id="2745493"/>
    <lineage>
        <taxon>Bacteria</taxon>
        <taxon>Pseudomonadati</taxon>
        <taxon>Pseudomonadota</taxon>
        <taxon>Gammaproteobacteria</taxon>
        <taxon>Pseudomonadales</taxon>
        <taxon>Pseudomonadaceae</taxon>
        <taxon>Pseudomonas</taxon>
    </lineage>
</organism>
<dbReference type="GO" id="GO:0019172">
    <property type="term" value="F:glyoxalase III activity"/>
    <property type="evidence" value="ECO:0007669"/>
    <property type="project" value="TreeGrafter"/>
</dbReference>
<feature type="chain" id="PRO_5036600149" evidence="4">
    <location>
        <begin position="23"/>
        <end position="283"/>
    </location>
</feature>
<dbReference type="GO" id="GO:0019243">
    <property type="term" value="P:methylglyoxal catabolic process to D-lactate via S-lactoyl-glutathione"/>
    <property type="evidence" value="ECO:0007669"/>
    <property type="project" value="TreeGrafter"/>
</dbReference>
<reference evidence="6" key="2">
    <citation type="submission" date="2020-07" db="EMBL/GenBank/DDBJ databases">
        <authorList>
            <person name="Lood C."/>
            <person name="Girard L."/>
        </authorList>
    </citation>
    <scope>NUCLEOTIDE SEQUENCE</scope>
    <source>
        <strain evidence="6">SWRI10</strain>
    </source>
</reference>
<keyword evidence="2" id="KW-0456">Lyase</keyword>
<reference evidence="6" key="1">
    <citation type="journal article" date="2020" name="Microorganisms">
        <title>Reliable Identification of Environmental Pseudomonas Isolates Using the rpoD Gene.</title>
        <authorList>
            <consortium name="The Broad Institute Genome Sequencing Platform"/>
            <person name="Girard L."/>
            <person name="Lood C."/>
            <person name="Rokni-Zadeh H."/>
            <person name="van Noort V."/>
            <person name="Lavigne R."/>
            <person name="De Mot R."/>
        </authorList>
    </citation>
    <scope>NUCLEOTIDE SEQUENCE</scope>
    <source>
        <strain evidence="6">SWRI10</strain>
    </source>
</reference>
<name>A0A923FZV9_9PSED</name>
<dbReference type="PANTHER" id="PTHR48094">
    <property type="entry name" value="PROTEIN/NUCLEIC ACID DEGLYCASE DJ-1-RELATED"/>
    <property type="match status" value="1"/>
</dbReference>
<dbReference type="Pfam" id="PF01965">
    <property type="entry name" value="DJ-1_PfpI"/>
    <property type="match status" value="1"/>
</dbReference>
<dbReference type="Proteomes" id="UP000599879">
    <property type="component" value="Unassembled WGS sequence"/>
</dbReference>
<dbReference type="EMBL" id="JABWRE020000001">
    <property type="protein sequence ID" value="MBV4536640.1"/>
    <property type="molecule type" value="Genomic_DNA"/>
</dbReference>